<feature type="domain" description="Helicase ATP-binding" evidence="2">
    <location>
        <begin position="137"/>
        <end position="261"/>
    </location>
</feature>
<dbReference type="InterPro" id="IPR011545">
    <property type="entry name" value="DEAD/DEAH_box_helicase_dom"/>
</dbReference>
<gene>
    <name evidence="3" type="ORF">PoB_004612200</name>
</gene>
<sequence length="261" mass="28794">MESTDLNHIGEHIISQSVKSKSERNEGVSSLENADCIQLTQEEADTPVWKQVLSNGSLGEDNVEIRDASSIADMNDLDNDGQGDNFSDGDSESSDDEGDAHCLQIGLKLRDYQRELAEAVLSGRNGIICAPTGSGKTRVALHIIIEHLKKKPGGSQTNRSLHILLPHYSVIVLTPMILVNHLYGQEPLLREGVSAFTMFIFDECHHTREGEPYNNIMYYYLKEKRCARPGHPLPQIVGLTASIGVEKADNLEKAIDNIMSV</sequence>
<dbReference type="GO" id="GO:0005524">
    <property type="term" value="F:ATP binding"/>
    <property type="evidence" value="ECO:0007669"/>
    <property type="project" value="InterPro"/>
</dbReference>
<name>A0AAV4BJP8_9GAST</name>
<protein>
    <submittedName>
        <fullName evidence="3">Interferon-induced helicase c domain-containing protein 1</fullName>
    </submittedName>
</protein>
<dbReference type="Gene3D" id="3.40.50.300">
    <property type="entry name" value="P-loop containing nucleotide triphosphate hydrolases"/>
    <property type="match status" value="2"/>
</dbReference>
<feature type="region of interest" description="Disordered" evidence="1">
    <location>
        <begin position="72"/>
        <end position="98"/>
    </location>
</feature>
<evidence type="ECO:0000313" key="4">
    <source>
        <dbReference type="Proteomes" id="UP000735302"/>
    </source>
</evidence>
<dbReference type="InterPro" id="IPR051363">
    <property type="entry name" value="RLR_Helicase"/>
</dbReference>
<reference evidence="3 4" key="1">
    <citation type="journal article" date="2021" name="Elife">
        <title>Chloroplast acquisition without the gene transfer in kleptoplastic sea slugs, Plakobranchus ocellatus.</title>
        <authorList>
            <person name="Maeda T."/>
            <person name="Takahashi S."/>
            <person name="Yoshida T."/>
            <person name="Shimamura S."/>
            <person name="Takaki Y."/>
            <person name="Nagai Y."/>
            <person name="Toyoda A."/>
            <person name="Suzuki Y."/>
            <person name="Arimoto A."/>
            <person name="Ishii H."/>
            <person name="Satoh N."/>
            <person name="Nishiyama T."/>
            <person name="Hasebe M."/>
            <person name="Maruyama T."/>
            <person name="Minagawa J."/>
            <person name="Obokata J."/>
            <person name="Shigenobu S."/>
        </authorList>
    </citation>
    <scope>NUCLEOTIDE SEQUENCE [LARGE SCALE GENOMIC DNA]</scope>
</reference>
<dbReference type="EMBL" id="BLXT01005069">
    <property type="protein sequence ID" value="GFO19617.1"/>
    <property type="molecule type" value="Genomic_DNA"/>
</dbReference>
<feature type="compositionally biased region" description="Acidic residues" evidence="1">
    <location>
        <begin position="75"/>
        <end position="98"/>
    </location>
</feature>
<dbReference type="AlphaFoldDB" id="A0AAV4BJP8"/>
<dbReference type="SUPFAM" id="SSF52540">
    <property type="entry name" value="P-loop containing nucleoside triphosphate hydrolases"/>
    <property type="match status" value="1"/>
</dbReference>
<keyword evidence="3" id="KW-0547">Nucleotide-binding</keyword>
<dbReference type="Pfam" id="PF00270">
    <property type="entry name" value="DEAD"/>
    <property type="match status" value="1"/>
</dbReference>
<dbReference type="GO" id="GO:0003725">
    <property type="term" value="F:double-stranded RNA binding"/>
    <property type="evidence" value="ECO:0007669"/>
    <property type="project" value="TreeGrafter"/>
</dbReference>
<dbReference type="InterPro" id="IPR014001">
    <property type="entry name" value="Helicase_ATP-bd"/>
</dbReference>
<dbReference type="GO" id="GO:0004386">
    <property type="term" value="F:helicase activity"/>
    <property type="evidence" value="ECO:0007669"/>
    <property type="project" value="UniProtKB-KW"/>
</dbReference>
<proteinExistence type="predicted"/>
<dbReference type="SMART" id="SM00487">
    <property type="entry name" value="DEXDc"/>
    <property type="match status" value="1"/>
</dbReference>
<keyword evidence="3" id="KW-0378">Hydrolase</keyword>
<feature type="region of interest" description="Disordered" evidence="1">
    <location>
        <begin position="1"/>
        <end position="30"/>
    </location>
</feature>
<evidence type="ECO:0000256" key="1">
    <source>
        <dbReference type="SAM" id="MobiDB-lite"/>
    </source>
</evidence>
<organism evidence="3 4">
    <name type="scientific">Plakobranchus ocellatus</name>
    <dbReference type="NCBI Taxonomy" id="259542"/>
    <lineage>
        <taxon>Eukaryota</taxon>
        <taxon>Metazoa</taxon>
        <taxon>Spiralia</taxon>
        <taxon>Lophotrochozoa</taxon>
        <taxon>Mollusca</taxon>
        <taxon>Gastropoda</taxon>
        <taxon>Heterobranchia</taxon>
        <taxon>Euthyneura</taxon>
        <taxon>Panpulmonata</taxon>
        <taxon>Sacoglossa</taxon>
        <taxon>Placobranchoidea</taxon>
        <taxon>Plakobranchidae</taxon>
        <taxon>Plakobranchus</taxon>
    </lineage>
</organism>
<dbReference type="PANTHER" id="PTHR14074">
    <property type="entry name" value="HELICASE WITH DEATH DOMAIN-RELATED"/>
    <property type="match status" value="1"/>
</dbReference>
<dbReference type="GO" id="GO:0140374">
    <property type="term" value="P:antiviral innate immune response"/>
    <property type="evidence" value="ECO:0007669"/>
    <property type="project" value="TreeGrafter"/>
</dbReference>
<keyword evidence="3" id="KW-0067">ATP-binding</keyword>
<dbReference type="GO" id="GO:0008270">
    <property type="term" value="F:zinc ion binding"/>
    <property type="evidence" value="ECO:0007669"/>
    <property type="project" value="TreeGrafter"/>
</dbReference>
<dbReference type="Proteomes" id="UP000735302">
    <property type="component" value="Unassembled WGS sequence"/>
</dbReference>
<feature type="non-terminal residue" evidence="3">
    <location>
        <position position="261"/>
    </location>
</feature>
<dbReference type="GO" id="GO:0002753">
    <property type="term" value="P:cytoplasmic pattern recognition receptor signaling pathway"/>
    <property type="evidence" value="ECO:0007669"/>
    <property type="project" value="TreeGrafter"/>
</dbReference>
<dbReference type="GO" id="GO:0003727">
    <property type="term" value="F:single-stranded RNA binding"/>
    <property type="evidence" value="ECO:0007669"/>
    <property type="project" value="TreeGrafter"/>
</dbReference>
<evidence type="ECO:0000259" key="2">
    <source>
        <dbReference type="PROSITE" id="PS51192"/>
    </source>
</evidence>
<evidence type="ECO:0000313" key="3">
    <source>
        <dbReference type="EMBL" id="GFO19617.1"/>
    </source>
</evidence>
<dbReference type="GO" id="GO:0005737">
    <property type="term" value="C:cytoplasm"/>
    <property type="evidence" value="ECO:0007669"/>
    <property type="project" value="TreeGrafter"/>
</dbReference>
<dbReference type="InterPro" id="IPR027417">
    <property type="entry name" value="P-loop_NTPase"/>
</dbReference>
<keyword evidence="4" id="KW-1185">Reference proteome</keyword>
<dbReference type="PROSITE" id="PS51192">
    <property type="entry name" value="HELICASE_ATP_BIND_1"/>
    <property type="match status" value="1"/>
</dbReference>
<comment type="caution">
    <text evidence="3">The sequence shown here is derived from an EMBL/GenBank/DDBJ whole genome shotgun (WGS) entry which is preliminary data.</text>
</comment>
<keyword evidence="3" id="KW-0347">Helicase</keyword>
<accession>A0AAV4BJP8</accession>
<dbReference type="PANTHER" id="PTHR14074:SF16">
    <property type="entry name" value="ANTIVIRAL INNATE IMMUNE RESPONSE RECEPTOR RIG-I"/>
    <property type="match status" value="1"/>
</dbReference>